<dbReference type="RefSeq" id="WP_250141270.1">
    <property type="nucleotide sequence ID" value="NZ_JALIQP010000003.1"/>
</dbReference>
<protein>
    <submittedName>
        <fullName evidence="1">Pyridoxamine 5'-phosphate oxidase family protein</fullName>
    </submittedName>
</protein>
<keyword evidence="2" id="KW-1185">Reference proteome</keyword>
<dbReference type="InterPro" id="IPR012349">
    <property type="entry name" value="Split_barrel_FMN-bd"/>
</dbReference>
<dbReference type="SUPFAM" id="SSF50475">
    <property type="entry name" value="FMN-binding split barrel"/>
    <property type="match status" value="1"/>
</dbReference>
<sequence length="155" mass="17298">MNVRGPLSTDEIRSFLAEATIPVRLACQTPSGTLWMVSLWYRCRSAGDDAADWVLQCATGTDADVVAFLREHEGVAFEISSNHPPYRGVRGRGTAAIEPDPEKETLRDLLERYLGGTDSPLARNLLREDREEVTITIDPAVVSTWDYTDRMGRDE</sequence>
<gene>
    <name evidence="1" type="ORF">ACFO5R_21645</name>
</gene>
<organism evidence="1 2">
    <name type="scientific">Halosolutus amylolyticus</name>
    <dbReference type="NCBI Taxonomy" id="2932267"/>
    <lineage>
        <taxon>Archaea</taxon>
        <taxon>Methanobacteriati</taxon>
        <taxon>Methanobacteriota</taxon>
        <taxon>Stenosarchaea group</taxon>
        <taxon>Halobacteria</taxon>
        <taxon>Halobacteriales</taxon>
        <taxon>Natrialbaceae</taxon>
        <taxon>Halosolutus</taxon>
    </lineage>
</organism>
<name>A0ABD5PVR6_9EURY</name>
<evidence type="ECO:0000313" key="2">
    <source>
        <dbReference type="Proteomes" id="UP001595898"/>
    </source>
</evidence>
<reference evidence="1 2" key="1">
    <citation type="journal article" date="2019" name="Int. J. Syst. Evol. Microbiol.">
        <title>The Global Catalogue of Microorganisms (GCM) 10K type strain sequencing project: providing services to taxonomists for standard genome sequencing and annotation.</title>
        <authorList>
            <consortium name="The Broad Institute Genomics Platform"/>
            <consortium name="The Broad Institute Genome Sequencing Center for Infectious Disease"/>
            <person name="Wu L."/>
            <person name="Ma J."/>
        </authorList>
    </citation>
    <scope>NUCLEOTIDE SEQUENCE [LARGE SCALE GENOMIC DNA]</scope>
    <source>
        <strain evidence="1 2">WLHS5</strain>
    </source>
</reference>
<proteinExistence type="predicted"/>
<dbReference type="Gene3D" id="2.30.110.10">
    <property type="entry name" value="Electron Transport, Fmn-binding Protein, Chain A"/>
    <property type="match status" value="1"/>
</dbReference>
<accession>A0ABD5PVR6</accession>
<evidence type="ECO:0000313" key="1">
    <source>
        <dbReference type="EMBL" id="MFC4544540.1"/>
    </source>
</evidence>
<dbReference type="AlphaFoldDB" id="A0ABD5PVR6"/>
<dbReference type="Proteomes" id="UP001595898">
    <property type="component" value="Unassembled WGS sequence"/>
</dbReference>
<comment type="caution">
    <text evidence="1">The sequence shown here is derived from an EMBL/GenBank/DDBJ whole genome shotgun (WGS) entry which is preliminary data.</text>
</comment>
<dbReference type="EMBL" id="JBHSFA010000011">
    <property type="protein sequence ID" value="MFC4544540.1"/>
    <property type="molecule type" value="Genomic_DNA"/>
</dbReference>